<feature type="compositionally biased region" description="Polar residues" evidence="1">
    <location>
        <begin position="85"/>
        <end position="99"/>
    </location>
</feature>
<dbReference type="EMBL" id="NJEU01000022">
    <property type="protein sequence ID" value="PHH83214.1"/>
    <property type="molecule type" value="Genomic_DNA"/>
</dbReference>
<evidence type="ECO:0000313" key="3">
    <source>
        <dbReference type="Proteomes" id="UP000224854"/>
    </source>
</evidence>
<feature type="compositionally biased region" description="Polar residues" evidence="1">
    <location>
        <begin position="637"/>
        <end position="666"/>
    </location>
</feature>
<sequence length="910" mass="98409">MDPFLGWLVVTVARIVGPVHLDTLGELTLLKGDETSAVVLTEIWGCWTLLCLPAICKAGFLLVGKACSLFLPALAGWLVPESATVDNPSPSSHNASQNMAMAGSYQPSRLRPGTKPPGAGYVSVRKVEANPPTPHPKGLVSADRRSRSTFATVDRSSDARASWPMSSGSIVRANESMPSSTRVSTESQVVGVARSAVEVSAVPDGHQDFQHRLKSAFLRRGRRSVRNVRFAPYSTVVFFERHEVEFKASADEAHRAVDSEMTLAPAVSTETPSAPITDMGTPLAPSVQMDMSEPTSISSVPSGTEEVDVTMAGSENLSLDDSRESERMEDLLLEAPLAMSDHPMVDQASGPVQLGDVDLIPSEDGLYDSTTPMELDAEPPSRELAVASALALYRDCSDEWSWDEDSRMSDVFTTAFVPSPRLEPAELDVTMICEREIEEFLMDELSSRFARLSLYQVDDVDEHMTTTAVEDMAFQIDDDLLPANVGYMDPAHGYDYGVTELTVPESAPIDTYVPDVAPFINIPEPAETSWMHQSQTSFEGAPFEADLYDDLTEIYDTLHYDGEVLESQPAPVVLEAPPPQQEEAVIEAGLENTNLFDLDNQEAQTWETDAGELEALVLAAYAADEAPPSIEEPPSTFLASTSASNTENQVSDVLPTPTTNFVSDSLLSLADGEDSSEEEGKRDDAATIAARPKLAPRTRQRPLKTMRSSVPQEKQASLEQVASDKPVERVEEAKVDASSQAGETVPSAVPALPPSRSIAETPAQLPLEPQEITATTSSETLPAAGRTEPHVEPISMGGLTLPGGNMQRPAAPPVSTPSKATPMPLGHLTPEQQKQAQMEKMQRQAKALMNRKKPSIFLSKKNTSPSTKYGTRAPGSADIERELLSGRRLEDLNASERRSREDSVGASPRV</sequence>
<feature type="region of interest" description="Disordered" evidence="1">
    <location>
        <begin position="85"/>
        <end position="165"/>
    </location>
</feature>
<evidence type="ECO:0000256" key="1">
    <source>
        <dbReference type="SAM" id="MobiDB-lite"/>
    </source>
</evidence>
<proteinExistence type="predicted"/>
<feature type="compositionally biased region" description="Polar residues" evidence="1">
    <location>
        <begin position="706"/>
        <end position="720"/>
    </location>
</feature>
<reference evidence="2 3" key="1">
    <citation type="submission" date="2017-06" db="EMBL/GenBank/DDBJ databases">
        <title>Ant-infecting Ophiocordyceps genomes reveal a high diversity of potential behavioral manipulation genes and a possible major role for enterotoxins.</title>
        <authorList>
            <person name="De Bekker C."/>
            <person name="Evans H.C."/>
            <person name="Brachmann A."/>
            <person name="Hughes D.P."/>
        </authorList>
    </citation>
    <scope>NUCLEOTIDE SEQUENCE [LARGE SCALE GENOMIC DNA]</scope>
    <source>
        <strain evidence="2 3">1348a</strain>
    </source>
</reference>
<feature type="compositionally biased region" description="Low complexity" evidence="1">
    <location>
        <begin position="831"/>
        <end position="847"/>
    </location>
</feature>
<dbReference type="OrthoDB" id="4928272at2759"/>
<gene>
    <name evidence="2" type="ORF">CDD82_2986</name>
</gene>
<dbReference type="AlphaFoldDB" id="A0A2C5ZUT6"/>
<keyword evidence="3" id="KW-1185">Reference proteome</keyword>
<name>A0A2C5ZUT6_9HYPO</name>
<evidence type="ECO:0000313" key="2">
    <source>
        <dbReference type="EMBL" id="PHH83214.1"/>
    </source>
</evidence>
<feature type="compositionally biased region" description="Basic and acidic residues" evidence="1">
    <location>
        <begin position="878"/>
        <end position="903"/>
    </location>
</feature>
<comment type="caution">
    <text evidence="2">The sequence shown here is derived from an EMBL/GenBank/DDBJ whole genome shotgun (WGS) entry which is preliminary data.</text>
</comment>
<dbReference type="Proteomes" id="UP000224854">
    <property type="component" value="Unassembled WGS sequence"/>
</dbReference>
<protein>
    <submittedName>
        <fullName evidence="2">Uncharacterized protein</fullName>
    </submittedName>
</protein>
<feature type="region of interest" description="Disordered" evidence="1">
    <location>
        <begin position="627"/>
        <end position="910"/>
    </location>
</feature>
<organism evidence="2 3">
    <name type="scientific">Ophiocordyceps australis</name>
    <dbReference type="NCBI Taxonomy" id="1399860"/>
    <lineage>
        <taxon>Eukaryota</taxon>
        <taxon>Fungi</taxon>
        <taxon>Dikarya</taxon>
        <taxon>Ascomycota</taxon>
        <taxon>Pezizomycotina</taxon>
        <taxon>Sordariomycetes</taxon>
        <taxon>Hypocreomycetidae</taxon>
        <taxon>Hypocreales</taxon>
        <taxon>Ophiocordycipitaceae</taxon>
        <taxon>Ophiocordyceps</taxon>
    </lineage>
</organism>
<accession>A0A2C5ZUT6</accession>
<feature type="compositionally biased region" description="Basic residues" evidence="1">
    <location>
        <begin position="694"/>
        <end position="704"/>
    </location>
</feature>
<feature type="compositionally biased region" description="Basic and acidic residues" evidence="1">
    <location>
        <begin position="725"/>
        <end position="735"/>
    </location>
</feature>
<feature type="compositionally biased region" description="Polar residues" evidence="1">
    <location>
        <begin position="860"/>
        <end position="869"/>
    </location>
</feature>